<keyword evidence="5" id="KW-0418">Kinase</keyword>
<dbReference type="Proteomes" id="UP001470230">
    <property type="component" value="Unassembled WGS sequence"/>
</dbReference>
<evidence type="ECO:0000256" key="1">
    <source>
        <dbReference type="ARBA" id="ARBA00008874"/>
    </source>
</evidence>
<dbReference type="PANTHER" id="PTHR48012">
    <property type="entry name" value="STERILE20-LIKE KINASE, ISOFORM B-RELATED"/>
    <property type="match status" value="1"/>
</dbReference>
<evidence type="ECO:0000256" key="4">
    <source>
        <dbReference type="ARBA" id="ARBA00022741"/>
    </source>
</evidence>
<dbReference type="Pfam" id="PF00069">
    <property type="entry name" value="Pkinase"/>
    <property type="match status" value="1"/>
</dbReference>
<evidence type="ECO:0000256" key="6">
    <source>
        <dbReference type="ARBA" id="ARBA00022840"/>
    </source>
</evidence>
<dbReference type="InterPro" id="IPR050629">
    <property type="entry name" value="STE20/SPS1-PAK"/>
</dbReference>
<accession>A0ABR2JRV6</accession>
<keyword evidence="6" id="KW-0067">ATP-binding</keyword>
<proteinExistence type="inferred from homology"/>
<gene>
    <name evidence="10" type="ORF">M9Y10_004365</name>
</gene>
<keyword evidence="4" id="KW-0547">Nucleotide-binding</keyword>
<keyword evidence="11" id="KW-1185">Reference proteome</keyword>
<keyword evidence="3" id="KW-0808">Transferase</keyword>
<dbReference type="SMART" id="SM00220">
    <property type="entry name" value="S_TKc"/>
    <property type="match status" value="1"/>
</dbReference>
<evidence type="ECO:0000313" key="11">
    <source>
        <dbReference type="Proteomes" id="UP001470230"/>
    </source>
</evidence>
<dbReference type="InterPro" id="IPR000719">
    <property type="entry name" value="Prot_kinase_dom"/>
</dbReference>
<keyword evidence="2" id="KW-0723">Serine/threonine-protein kinase</keyword>
<organism evidence="10 11">
    <name type="scientific">Tritrichomonas musculus</name>
    <dbReference type="NCBI Taxonomy" id="1915356"/>
    <lineage>
        <taxon>Eukaryota</taxon>
        <taxon>Metamonada</taxon>
        <taxon>Parabasalia</taxon>
        <taxon>Tritrichomonadida</taxon>
        <taxon>Tritrichomonadidae</taxon>
        <taxon>Tritrichomonas</taxon>
    </lineage>
</organism>
<dbReference type="PROSITE" id="PS50011">
    <property type="entry name" value="PROTEIN_KINASE_DOM"/>
    <property type="match status" value="1"/>
</dbReference>
<dbReference type="SUPFAM" id="SSF56112">
    <property type="entry name" value="Protein kinase-like (PK-like)"/>
    <property type="match status" value="1"/>
</dbReference>
<feature type="domain" description="Protein kinase" evidence="9">
    <location>
        <begin position="13"/>
        <end position="272"/>
    </location>
</feature>
<comment type="catalytic activity">
    <reaction evidence="8">
        <text>L-seryl-[protein] + ATP = O-phospho-L-seryl-[protein] + ADP + H(+)</text>
        <dbReference type="Rhea" id="RHEA:17989"/>
        <dbReference type="Rhea" id="RHEA-COMP:9863"/>
        <dbReference type="Rhea" id="RHEA-COMP:11604"/>
        <dbReference type="ChEBI" id="CHEBI:15378"/>
        <dbReference type="ChEBI" id="CHEBI:29999"/>
        <dbReference type="ChEBI" id="CHEBI:30616"/>
        <dbReference type="ChEBI" id="CHEBI:83421"/>
        <dbReference type="ChEBI" id="CHEBI:456216"/>
        <dbReference type="EC" id="2.7.11.1"/>
    </reaction>
</comment>
<name>A0ABR2JRV6_9EUKA</name>
<dbReference type="PANTHER" id="PTHR48012:SF10">
    <property type="entry name" value="FI20177P1"/>
    <property type="match status" value="1"/>
</dbReference>
<evidence type="ECO:0000256" key="5">
    <source>
        <dbReference type="ARBA" id="ARBA00022777"/>
    </source>
</evidence>
<evidence type="ECO:0000256" key="7">
    <source>
        <dbReference type="ARBA" id="ARBA00047899"/>
    </source>
</evidence>
<comment type="similarity">
    <text evidence="1">Belongs to the protein kinase superfamily. STE Ser/Thr protein kinase family. STE20 subfamily.</text>
</comment>
<sequence>MSEVVFPLNPDQYDLLYQIGQGPFTKVFLARCHTNGRLIAAKLMNIDSCEFNYALMKKEMVFWQQYDNDHPNVAKFYGSFLHESTMWILQEYIDGGSIYDIIHFGYIHGFKGEPLIATIIREVLQFLAYFHKKEQIHRHLQSSSVLITSKGEVKVTDYGYSAGLFDIGDKKNTRFIILGTACYTPPELITDAGYKESLDIWSLGIIAIELAHGMAPHSELTPMEQIIAIIGESPPGLQDRYSAQFRDFVSLCLQKNPANRPSALELLKHPFIRKGLECSYIEKVLMSSLPPLDKRFGAMMANLEASKVPFAGHENPVYFKFEINDIEENGSQNPENLVKTQVGKLFLTIKEPKVIPIEECLNKSEKVLSAPPSPSNADKIRQEAKQMSLDDIVSKVTEMEMQLETIAIDNFQLNQQIGHYSKVIKDMKEENKKA</sequence>
<evidence type="ECO:0000313" key="10">
    <source>
        <dbReference type="EMBL" id="KAK8881621.1"/>
    </source>
</evidence>
<dbReference type="Gene3D" id="1.10.510.10">
    <property type="entry name" value="Transferase(Phosphotransferase) domain 1"/>
    <property type="match status" value="1"/>
</dbReference>
<comment type="caution">
    <text evidence="10">The sequence shown here is derived from an EMBL/GenBank/DDBJ whole genome shotgun (WGS) entry which is preliminary data.</text>
</comment>
<dbReference type="EMBL" id="JAPFFF010000010">
    <property type="protein sequence ID" value="KAK8881621.1"/>
    <property type="molecule type" value="Genomic_DNA"/>
</dbReference>
<reference evidence="10 11" key="1">
    <citation type="submission" date="2024-04" db="EMBL/GenBank/DDBJ databases">
        <title>Tritrichomonas musculus Genome.</title>
        <authorList>
            <person name="Alves-Ferreira E."/>
            <person name="Grigg M."/>
            <person name="Lorenzi H."/>
            <person name="Galac M."/>
        </authorList>
    </citation>
    <scope>NUCLEOTIDE SEQUENCE [LARGE SCALE GENOMIC DNA]</scope>
    <source>
        <strain evidence="10 11">EAF2021</strain>
    </source>
</reference>
<protein>
    <recommendedName>
        <fullName evidence="9">Protein kinase domain-containing protein</fullName>
    </recommendedName>
</protein>
<evidence type="ECO:0000256" key="3">
    <source>
        <dbReference type="ARBA" id="ARBA00022679"/>
    </source>
</evidence>
<evidence type="ECO:0000256" key="2">
    <source>
        <dbReference type="ARBA" id="ARBA00022527"/>
    </source>
</evidence>
<evidence type="ECO:0000256" key="8">
    <source>
        <dbReference type="ARBA" id="ARBA00048679"/>
    </source>
</evidence>
<comment type="catalytic activity">
    <reaction evidence="7">
        <text>L-threonyl-[protein] + ATP = O-phospho-L-threonyl-[protein] + ADP + H(+)</text>
        <dbReference type="Rhea" id="RHEA:46608"/>
        <dbReference type="Rhea" id="RHEA-COMP:11060"/>
        <dbReference type="Rhea" id="RHEA-COMP:11605"/>
        <dbReference type="ChEBI" id="CHEBI:15378"/>
        <dbReference type="ChEBI" id="CHEBI:30013"/>
        <dbReference type="ChEBI" id="CHEBI:30616"/>
        <dbReference type="ChEBI" id="CHEBI:61977"/>
        <dbReference type="ChEBI" id="CHEBI:456216"/>
        <dbReference type="EC" id="2.7.11.1"/>
    </reaction>
</comment>
<evidence type="ECO:0000259" key="9">
    <source>
        <dbReference type="PROSITE" id="PS50011"/>
    </source>
</evidence>
<dbReference type="InterPro" id="IPR011009">
    <property type="entry name" value="Kinase-like_dom_sf"/>
</dbReference>